<accession>A0A0V1N5D9</accession>
<evidence type="ECO:0000313" key="1">
    <source>
        <dbReference type="EMBL" id="KRZ79178.1"/>
    </source>
</evidence>
<keyword evidence="2" id="KW-1185">Reference proteome</keyword>
<sequence>MSCLHIQGTYYRHDLVQYSSDMAGDWLLLVDQEGLLLPKQCCMIELNWASVLLFTEQHDFYITIGVIWSDRSGGSHLQFG</sequence>
<comment type="caution">
    <text evidence="1">The sequence shown here is derived from an EMBL/GenBank/DDBJ whole genome shotgun (WGS) entry which is preliminary data.</text>
</comment>
<name>A0A0V1N5D9_9BILA</name>
<evidence type="ECO:0000313" key="2">
    <source>
        <dbReference type="Proteomes" id="UP000054843"/>
    </source>
</evidence>
<dbReference type="Proteomes" id="UP000054843">
    <property type="component" value="Unassembled WGS sequence"/>
</dbReference>
<protein>
    <submittedName>
        <fullName evidence="1">Uncharacterized protein</fullName>
    </submittedName>
</protein>
<dbReference type="EMBL" id="JYDO01000008">
    <property type="protein sequence ID" value="KRZ79178.1"/>
    <property type="molecule type" value="Genomic_DNA"/>
</dbReference>
<organism evidence="1 2">
    <name type="scientific">Trichinella papuae</name>
    <dbReference type="NCBI Taxonomy" id="268474"/>
    <lineage>
        <taxon>Eukaryota</taxon>
        <taxon>Metazoa</taxon>
        <taxon>Ecdysozoa</taxon>
        <taxon>Nematoda</taxon>
        <taxon>Enoplea</taxon>
        <taxon>Dorylaimia</taxon>
        <taxon>Trichinellida</taxon>
        <taxon>Trichinellidae</taxon>
        <taxon>Trichinella</taxon>
    </lineage>
</organism>
<gene>
    <name evidence="1" type="ORF">T10_11563</name>
</gene>
<proteinExistence type="predicted"/>
<dbReference type="AlphaFoldDB" id="A0A0V1N5D9"/>
<reference evidence="1 2" key="1">
    <citation type="submission" date="2015-01" db="EMBL/GenBank/DDBJ databases">
        <title>Evolution of Trichinella species and genotypes.</title>
        <authorList>
            <person name="Korhonen P.K."/>
            <person name="Edoardo P."/>
            <person name="Giuseppe L.R."/>
            <person name="Gasser R.B."/>
        </authorList>
    </citation>
    <scope>NUCLEOTIDE SEQUENCE [LARGE SCALE GENOMIC DNA]</scope>
    <source>
        <strain evidence="1">ISS1980</strain>
    </source>
</reference>